<dbReference type="EMBL" id="JABCMA010000002">
    <property type="protein sequence ID" value="NMR72526.1"/>
    <property type="molecule type" value="Genomic_DNA"/>
</dbReference>
<organism evidence="1 4">
    <name type="scientific">Vibrio alginolyticus</name>
    <dbReference type="NCBI Taxonomy" id="663"/>
    <lineage>
        <taxon>Bacteria</taxon>
        <taxon>Pseudomonadati</taxon>
        <taxon>Pseudomonadota</taxon>
        <taxon>Gammaproteobacteria</taxon>
        <taxon>Vibrionales</taxon>
        <taxon>Vibrionaceae</taxon>
        <taxon>Vibrio</taxon>
    </lineage>
</organism>
<gene>
    <name evidence="2" type="ORF">AL553_008100</name>
    <name evidence="1" type="ORF">HKB35_02705</name>
</gene>
<keyword evidence="3" id="KW-1185">Reference proteome</keyword>
<dbReference type="eggNOG" id="ENOG5031U9C">
    <property type="taxonomic scope" value="Bacteria"/>
</dbReference>
<dbReference type="OrthoDB" id="5843839at2"/>
<dbReference type="Proteomes" id="UP000565155">
    <property type="component" value="Unassembled WGS sequence"/>
</dbReference>
<protein>
    <submittedName>
        <fullName evidence="1">54K polar flagellar sheath protein A</fullName>
    </submittedName>
</protein>
<keyword evidence="1" id="KW-0969">Cilium</keyword>
<evidence type="ECO:0000313" key="2">
    <source>
        <dbReference type="EMBL" id="PNP26399.1"/>
    </source>
</evidence>
<evidence type="ECO:0000313" key="1">
    <source>
        <dbReference type="EMBL" id="NMR72526.1"/>
    </source>
</evidence>
<reference evidence="1 4" key="2">
    <citation type="submission" date="2020-04" db="EMBL/GenBank/DDBJ databases">
        <title>Whole-genome sequencing of Vibrio spp. from China reveals different genetic environments of blaCTX-M-14 among diverse lineages.</title>
        <authorList>
            <person name="Zheng Z."/>
            <person name="Ye L."/>
            <person name="Chen S."/>
        </authorList>
    </citation>
    <scope>NUCLEOTIDE SEQUENCE [LARGE SCALE GENOMIC DNA]</scope>
    <source>
        <strain evidence="1 4">Vb1636</strain>
    </source>
</reference>
<dbReference type="PROSITE" id="PS51257">
    <property type="entry name" value="PROKAR_LIPOPROTEIN"/>
    <property type="match status" value="1"/>
</dbReference>
<comment type="caution">
    <text evidence="1">The sequence shown here is derived from an EMBL/GenBank/DDBJ whole genome shotgun (WGS) entry which is preliminary data.</text>
</comment>
<dbReference type="EMBL" id="LOSN02000001">
    <property type="protein sequence ID" value="PNP26399.1"/>
    <property type="molecule type" value="Genomic_DNA"/>
</dbReference>
<keyword evidence="1" id="KW-0282">Flagellum</keyword>
<evidence type="ECO:0000313" key="4">
    <source>
        <dbReference type="Proteomes" id="UP000565155"/>
    </source>
</evidence>
<evidence type="ECO:0000313" key="3">
    <source>
        <dbReference type="Proteomes" id="UP000054316"/>
    </source>
</evidence>
<keyword evidence="1" id="KW-0966">Cell projection</keyword>
<proteinExistence type="predicted"/>
<name>A0A0P7EVZ4_VIBAL</name>
<dbReference type="Proteomes" id="UP000054316">
    <property type="component" value="Unassembled WGS sequence"/>
</dbReference>
<dbReference type="RefSeq" id="WP_017820023.1">
    <property type="nucleotide sequence ID" value="NZ_AP023185.1"/>
</dbReference>
<dbReference type="AlphaFoldDB" id="A0A0P7EVZ4"/>
<sequence>MKQLKVLPLVAIISGLMVGCGGGGGGGGGAAPKTAFTFDFAIPATMTESEATTKGCTVYDHKTELNGDKTVLTYSAASKEQVTNYVIGYYSDADGKRSGDIIKPTTDNFKFYLEDIPDGGFVTFQAIEFNGKEARVNTFSKEFLQDKKLRNATFALNRDSLNKCFTGGNLASNKFTNLDYRNAESGGGDYNFVSQTDIFTSPNPDMLPTDELMGLKGEPTALFQYESGSSDKALYQYGIGSWGTGEIALVRADNTSNIYSSSDYTYDSLNIGFVTNGFAYDALKLDKTAVEYNRPSATNKETWVYMAFSENQVNGWESLLNETISDGWDIDVDPSAYLNIDNLPNTKPSVSTQGSAESVIDLDMGLTSSTEGFTRVAYFATSGDYRVTHRIFTTSDSDSVVVPELHYYNFPTSAVNGLKVSASDDFNRTALVVNEDSNIDSKVFMSFFSNGEASEPELDEDLDGIITSEKEGLENEVTLRTSNSLVVSRFN</sequence>
<reference evidence="2 3" key="1">
    <citation type="submission" date="2017-12" db="EMBL/GenBank/DDBJ databases">
        <title>FDA dAtabase for Regulatory Grade micrObial Sequences (FDA-ARGOS): Supporting development and validation of Infectious Disease Dx tests.</title>
        <authorList>
            <person name="Hoffmann M."/>
            <person name="Allard M."/>
            <person name="Evans P."/>
            <person name="Brown E."/>
            <person name="Tallon L.J."/>
            <person name="Sadzewicz L."/>
            <person name="Sengamalay N."/>
            <person name="Ott S."/>
            <person name="Godinez A."/>
            <person name="Nagaraj S."/>
            <person name="Vavikolanu K."/>
            <person name="Aluvathingal J."/>
            <person name="Nadendla S."/>
            <person name="Hobson J."/>
            <person name="Sichtig H."/>
        </authorList>
    </citation>
    <scope>NUCLEOTIDE SEQUENCE [LARGE SCALE GENOMIC DNA]</scope>
    <source>
        <strain evidence="3">ATCC 17749</strain>
        <strain evidence="2">FDAARGOS_97</strain>
    </source>
</reference>
<accession>A0A0P7EVZ4</accession>